<dbReference type="AlphaFoldDB" id="A0ABD8A9B6"/>
<dbReference type="Proteomes" id="UP001626603">
    <property type="component" value="Chromosome"/>
</dbReference>
<accession>A0ABD8A9B6</accession>
<reference evidence="1 2" key="1">
    <citation type="submission" date="2023-10" db="EMBL/GenBank/DDBJ databases">
        <title>The complete genome sequence of Methanoculleus palmolei DSM 4273.</title>
        <authorList>
            <person name="Lai S.-J."/>
            <person name="You Y.-T."/>
            <person name="Chen S.-C."/>
        </authorList>
    </citation>
    <scope>NUCLEOTIDE SEQUENCE [LARGE SCALE GENOMIC DNA]</scope>
    <source>
        <strain evidence="1 2">DSM 4273</strain>
    </source>
</reference>
<dbReference type="EMBL" id="CP137641">
    <property type="protein sequence ID" value="WOX56099.1"/>
    <property type="molecule type" value="Genomic_DNA"/>
</dbReference>
<name>A0ABD8A9B6_9EURY</name>
<organism evidence="1 2">
    <name type="scientific">Methanoculleus palmolei</name>
    <dbReference type="NCBI Taxonomy" id="72612"/>
    <lineage>
        <taxon>Archaea</taxon>
        <taxon>Methanobacteriati</taxon>
        <taxon>Methanobacteriota</taxon>
        <taxon>Stenosarchaea group</taxon>
        <taxon>Methanomicrobia</taxon>
        <taxon>Methanomicrobiales</taxon>
        <taxon>Methanomicrobiaceae</taxon>
        <taxon>Methanoculleus</taxon>
    </lineage>
</organism>
<proteinExistence type="predicted"/>
<protein>
    <submittedName>
        <fullName evidence="1">Transposase</fullName>
    </submittedName>
</protein>
<keyword evidence="2" id="KW-1185">Reference proteome</keyword>
<gene>
    <name evidence="1" type="ORF">R6Y95_01890</name>
</gene>
<evidence type="ECO:0000313" key="2">
    <source>
        <dbReference type="Proteomes" id="UP001626603"/>
    </source>
</evidence>
<evidence type="ECO:0000313" key="1">
    <source>
        <dbReference type="EMBL" id="WOX56099.1"/>
    </source>
</evidence>
<sequence>MKSPLIVDPDDSKWLLLDSVLAVTTSRRARQEMAEQGITPVANTGSILRLLLIAIFFSVEVTSVVEELRNRAALRRFARIDRVPSADEVYRFLSRIDEARFVARVNALLRILCRKPNRRTARTFIIDGSAITLDLNIFKKRVRKKDLEDKDYKWGYSTTNGYYLGCKLTLVIEYSSLVPVTFSHPA</sequence>